<dbReference type="RefSeq" id="WP_108779283.1">
    <property type="nucleotide sequence ID" value="NZ_CP029186.1"/>
</dbReference>
<sequence length="798" mass="85772">MIDKYKHFSAVKLLPLFYLFCAAPVSGLYAQVQNNASLYIGEGANMHVSQGTYNFGTGAASTVTSRSTNYGVLSFAAAVSSANASNSHFINGYFRYYGTDAVIAPVGSNAVLAPVRLVPATTSGVDVAYVRNVPTEVGTSVSSYVNQISAIEYWKLSGASAAVITLTWRASSNISSMLTTSLSDLTIVGYNGSEWVEIPSTFDTVALDGSASTPTAGSITSTSAVSPGTYSAVTLGVKIDTSCFPILASSGNIKTWNGSSWSPSAPQANDPVVINAPFSGSLTCHSITMNANYTLADGDVLDVVRGFTGNGTVIMSPEASLLQRDGSAAPPKIQISKITNPMRRFDYVFLSSPINDFATFFGHISSASNAAVNGSYDTYPNSAFYNFFTDNNGTNSIPVTASNVPIGRGLAATVRYTQGPYNTSTAAGAWYTEKYPVHIKTEGTANNGPIIVPVPDAAGWVRIGNPYPSPLNAVKLLDAMGGNFRKTIYFWTYNTPRQGLQNSATNYNDADYAVYNYSGGVAACQGCQVPSGYIATMQSVYVRKINPSPITFSLTNCIRNLSGNDNFFRNNEAQTGKFWLNLNGSSGSFSQVLIAYSSAGTTAYDNGYDSTRLGNVSTSEFNSLIEGSTTGYAIQTRPLFEPTDIVPLQVVKRAEETFSVTYNDGDGVFATDDVTIYLHDKLLGLYHNLKENGPYTFAQAENVNTDRFEVVYNAEVLSGNEFTAYGAFAYAKDHTFYAHAGLEMKQVEIFDLTGRLVQVYKDINDMKLSRPFNHEQAVYLAKITLINGAVVKQKVINY</sequence>
<organism evidence="2 3">
    <name type="scientific">Flavobacterium album</name>
    <dbReference type="NCBI Taxonomy" id="2175091"/>
    <lineage>
        <taxon>Bacteria</taxon>
        <taxon>Pseudomonadati</taxon>
        <taxon>Bacteroidota</taxon>
        <taxon>Flavobacteriia</taxon>
        <taxon>Flavobacteriales</taxon>
        <taxon>Flavobacteriaceae</taxon>
        <taxon>Flavobacterium</taxon>
    </lineage>
</organism>
<evidence type="ECO:0008006" key="4">
    <source>
        <dbReference type="Google" id="ProtNLM"/>
    </source>
</evidence>
<evidence type="ECO:0000313" key="3">
    <source>
        <dbReference type="Proteomes" id="UP000244929"/>
    </source>
</evidence>
<proteinExistence type="predicted"/>
<reference evidence="2 3" key="1">
    <citation type="submission" date="2018-04" db="EMBL/GenBank/DDBJ databases">
        <title>Genome sequencing of Flavobacterium sp. HYN0059.</title>
        <authorList>
            <person name="Yi H."/>
            <person name="Baek C."/>
        </authorList>
    </citation>
    <scope>NUCLEOTIDE SEQUENCE [LARGE SCALE GENOMIC DNA]</scope>
    <source>
        <strain evidence="2 3">HYN0059</strain>
    </source>
</reference>
<protein>
    <recommendedName>
        <fullName evidence="4">T9SS C-terminal target domain-containing protein</fullName>
    </recommendedName>
</protein>
<keyword evidence="3" id="KW-1185">Reference proteome</keyword>
<keyword evidence="1" id="KW-0732">Signal</keyword>
<name>A0A2S1R1L0_9FLAO</name>
<accession>A0A2S1R1L0</accession>
<gene>
    <name evidence="2" type="ORF">HYN59_16240</name>
</gene>
<evidence type="ECO:0000313" key="2">
    <source>
        <dbReference type="EMBL" id="AWH86560.1"/>
    </source>
</evidence>
<dbReference type="AlphaFoldDB" id="A0A2S1R1L0"/>
<dbReference type="Proteomes" id="UP000244929">
    <property type="component" value="Chromosome"/>
</dbReference>
<feature type="signal peptide" evidence="1">
    <location>
        <begin position="1"/>
        <end position="30"/>
    </location>
</feature>
<dbReference type="OrthoDB" id="1652165at2"/>
<evidence type="ECO:0000256" key="1">
    <source>
        <dbReference type="SAM" id="SignalP"/>
    </source>
</evidence>
<dbReference type="EMBL" id="CP029186">
    <property type="protein sequence ID" value="AWH86560.1"/>
    <property type="molecule type" value="Genomic_DNA"/>
</dbReference>
<feature type="chain" id="PRO_5015732972" description="T9SS C-terminal target domain-containing protein" evidence="1">
    <location>
        <begin position="31"/>
        <end position="798"/>
    </location>
</feature>
<dbReference type="KEGG" id="falb:HYN59_16240"/>